<reference evidence="23" key="1">
    <citation type="journal article" date="2019" name="Microbiol. Resour. Announc.">
        <title>Draft Genomic Sequences of Streptomyces misionensis and Streptomyces albidoflavus, bacteria applied for phytopathogen biocontrol.</title>
        <authorList>
            <person name="Pylro V."/>
            <person name="Dias A."/>
            <person name="Andreote F."/>
            <person name="Varani A."/>
            <person name="Andreote C."/>
            <person name="Bernardo E."/>
            <person name="Martins T."/>
        </authorList>
    </citation>
    <scope>NUCLEOTIDE SEQUENCE [LARGE SCALE GENOMIC DNA]</scope>
    <source>
        <strain evidence="23">66</strain>
    </source>
</reference>
<dbReference type="Proteomes" id="UP000320481">
    <property type="component" value="Unassembled WGS sequence"/>
</dbReference>
<feature type="transmembrane region" description="Helical" evidence="22">
    <location>
        <begin position="170"/>
        <end position="186"/>
    </location>
</feature>
<dbReference type="EMBL" id="VOGW01000183">
    <property type="protein sequence ID" value="TWV33127.1"/>
    <property type="molecule type" value="Genomic_DNA"/>
</dbReference>
<dbReference type="GO" id="GO:0009252">
    <property type="term" value="P:peptidoglycan biosynthetic process"/>
    <property type="evidence" value="ECO:0007669"/>
    <property type="project" value="UniProtKB-KW"/>
</dbReference>
<evidence type="ECO:0000256" key="18">
    <source>
        <dbReference type="ARBA" id="ARBA00041418"/>
    </source>
</evidence>
<comment type="catalytic activity">
    <reaction evidence="20">
        <text>[GlcNAc-(1-&gt;4)-Mur2Ac(oyl-L-Ala-gamma-D-Glu-L-Lys-D-Ala-D-Ala)](n)-di-trans,octa-cis-undecaprenyl diphosphate + beta-D-GlcNAc-(1-&gt;4)-Mur2Ac(oyl-L-Ala-gamma-D-Glu-L-Lys-D-Ala-D-Ala)-di-trans,octa-cis-undecaprenyl diphosphate = [GlcNAc-(1-&gt;4)-Mur2Ac(oyl-L-Ala-gamma-D-Glu-L-Lys-D-Ala-D-Ala)](n+1)-di-trans,octa-cis-undecaprenyl diphosphate + di-trans,octa-cis-undecaprenyl diphosphate + H(+)</text>
        <dbReference type="Rhea" id="RHEA:23708"/>
        <dbReference type="Rhea" id="RHEA-COMP:9602"/>
        <dbReference type="Rhea" id="RHEA-COMP:9603"/>
        <dbReference type="ChEBI" id="CHEBI:15378"/>
        <dbReference type="ChEBI" id="CHEBI:58405"/>
        <dbReference type="ChEBI" id="CHEBI:60033"/>
        <dbReference type="ChEBI" id="CHEBI:78435"/>
        <dbReference type="EC" id="2.4.99.28"/>
    </reaction>
</comment>
<feature type="transmembrane region" description="Helical" evidence="22">
    <location>
        <begin position="345"/>
        <end position="367"/>
    </location>
</feature>
<dbReference type="InterPro" id="IPR018365">
    <property type="entry name" value="Cell_cycle_FtsW-rel_CS"/>
</dbReference>
<evidence type="ECO:0000256" key="1">
    <source>
        <dbReference type="ARBA" id="ARBA00004651"/>
    </source>
</evidence>
<dbReference type="GO" id="GO:0051301">
    <property type="term" value="P:cell division"/>
    <property type="evidence" value="ECO:0007669"/>
    <property type="project" value="UniProtKB-KW"/>
</dbReference>
<evidence type="ECO:0000256" key="7">
    <source>
        <dbReference type="ARBA" id="ARBA00022692"/>
    </source>
</evidence>
<evidence type="ECO:0000256" key="14">
    <source>
        <dbReference type="ARBA" id="ARBA00032370"/>
    </source>
</evidence>
<dbReference type="NCBIfam" id="TIGR02614">
    <property type="entry name" value="ftsW"/>
    <property type="match status" value="1"/>
</dbReference>
<dbReference type="PANTHER" id="PTHR30474">
    <property type="entry name" value="CELL CYCLE PROTEIN"/>
    <property type="match status" value="1"/>
</dbReference>
<evidence type="ECO:0000256" key="8">
    <source>
        <dbReference type="ARBA" id="ARBA00022960"/>
    </source>
</evidence>
<dbReference type="GO" id="GO:0071555">
    <property type="term" value="P:cell wall organization"/>
    <property type="evidence" value="ECO:0007669"/>
    <property type="project" value="UniProtKB-KW"/>
</dbReference>
<name>A0A5C6IXZ4_9ACTN</name>
<dbReference type="InterPro" id="IPR001182">
    <property type="entry name" value="FtsW/RodA"/>
</dbReference>
<dbReference type="GO" id="GO:0015648">
    <property type="term" value="F:lipid-linked peptidoglycan transporter activity"/>
    <property type="evidence" value="ECO:0007669"/>
    <property type="project" value="TreeGrafter"/>
</dbReference>
<keyword evidence="13" id="KW-0961">Cell wall biogenesis/degradation</keyword>
<keyword evidence="5" id="KW-0328">Glycosyltransferase</keyword>
<gene>
    <name evidence="23" type="primary">ftsW</name>
    <name evidence="23" type="ORF">FRZ03_31375</name>
</gene>
<comment type="subcellular location">
    <subcellularLocation>
        <location evidence="1">Cell membrane</location>
        <topology evidence="1">Multi-pass membrane protein</topology>
    </subcellularLocation>
</comment>
<evidence type="ECO:0000256" key="19">
    <source>
        <dbReference type="ARBA" id="ARBA00044770"/>
    </source>
</evidence>
<evidence type="ECO:0000256" key="11">
    <source>
        <dbReference type="ARBA" id="ARBA00023136"/>
    </source>
</evidence>
<keyword evidence="4" id="KW-0132">Cell division</keyword>
<keyword evidence="12" id="KW-0131">Cell cycle</keyword>
<evidence type="ECO:0000256" key="5">
    <source>
        <dbReference type="ARBA" id="ARBA00022676"/>
    </source>
</evidence>
<comment type="similarity">
    <text evidence="16">Belongs to the SEDS family. FtsW subfamily.</text>
</comment>
<keyword evidence="9" id="KW-0573">Peptidoglycan synthesis</keyword>
<keyword evidence="8" id="KW-0133">Cell shape</keyword>
<keyword evidence="10 22" id="KW-1133">Transmembrane helix</keyword>
<keyword evidence="3" id="KW-1003">Cell membrane</keyword>
<dbReference type="PANTHER" id="PTHR30474:SF2">
    <property type="entry name" value="PEPTIDOGLYCAN GLYCOSYLTRANSFERASE FTSW-RELATED"/>
    <property type="match status" value="1"/>
</dbReference>
<evidence type="ECO:0000256" key="15">
    <source>
        <dbReference type="ARBA" id="ARBA00033270"/>
    </source>
</evidence>
<keyword evidence="7 22" id="KW-0812">Transmembrane</keyword>
<dbReference type="RefSeq" id="WP_146468466.1">
    <property type="nucleotide sequence ID" value="NZ_VOGW01000183.1"/>
</dbReference>
<feature type="transmembrane region" description="Helical" evidence="22">
    <location>
        <begin position="193"/>
        <end position="210"/>
    </location>
</feature>
<evidence type="ECO:0000256" key="10">
    <source>
        <dbReference type="ARBA" id="ARBA00022989"/>
    </source>
</evidence>
<keyword evidence="11 22" id="KW-0472">Membrane</keyword>
<feature type="transmembrane region" description="Helical" evidence="22">
    <location>
        <begin position="53"/>
        <end position="73"/>
    </location>
</feature>
<dbReference type="GO" id="GO:0032153">
    <property type="term" value="C:cell division site"/>
    <property type="evidence" value="ECO:0007669"/>
    <property type="project" value="TreeGrafter"/>
</dbReference>
<evidence type="ECO:0000256" key="17">
    <source>
        <dbReference type="ARBA" id="ARBA00041185"/>
    </source>
</evidence>
<dbReference type="GO" id="GO:0008955">
    <property type="term" value="F:peptidoglycan glycosyltransferase activity"/>
    <property type="evidence" value="ECO:0007669"/>
    <property type="project" value="UniProtKB-EC"/>
</dbReference>
<keyword evidence="6" id="KW-0808">Transferase</keyword>
<evidence type="ECO:0000256" key="16">
    <source>
        <dbReference type="ARBA" id="ARBA00038053"/>
    </source>
</evidence>
<proteinExistence type="inferred from homology"/>
<organism evidence="23 24">
    <name type="scientific">Streptomyces misionensis</name>
    <dbReference type="NCBI Taxonomy" id="67331"/>
    <lineage>
        <taxon>Bacteria</taxon>
        <taxon>Bacillati</taxon>
        <taxon>Actinomycetota</taxon>
        <taxon>Actinomycetes</taxon>
        <taxon>Kitasatosporales</taxon>
        <taxon>Streptomycetaceae</taxon>
        <taxon>Streptomyces</taxon>
    </lineage>
</organism>
<dbReference type="GO" id="GO:0005886">
    <property type="term" value="C:plasma membrane"/>
    <property type="evidence" value="ECO:0007669"/>
    <property type="project" value="UniProtKB-SubCell"/>
</dbReference>
<evidence type="ECO:0000256" key="21">
    <source>
        <dbReference type="ARBA" id="ARBA00049966"/>
    </source>
</evidence>
<feature type="transmembrane region" description="Helical" evidence="22">
    <location>
        <begin position="146"/>
        <end position="164"/>
    </location>
</feature>
<keyword evidence="24" id="KW-1185">Reference proteome</keyword>
<feature type="transmembrane region" description="Helical" evidence="22">
    <location>
        <begin position="313"/>
        <end position="339"/>
    </location>
</feature>
<comment type="caution">
    <text evidence="23">The sequence shown here is derived from an EMBL/GenBank/DDBJ whole genome shotgun (WGS) entry which is preliminary data.</text>
</comment>
<protein>
    <recommendedName>
        <fullName evidence="17">Probable peptidoglycan glycosyltransferase FtsW</fullName>
        <ecNumber evidence="19">2.4.99.28</ecNumber>
    </recommendedName>
    <alternativeName>
        <fullName evidence="18">Cell division protein FtsW</fullName>
    </alternativeName>
    <alternativeName>
        <fullName evidence="15">Cell wall polymerase</fullName>
    </alternativeName>
    <alternativeName>
        <fullName evidence="14">Peptidoglycan polymerase</fullName>
    </alternativeName>
</protein>
<evidence type="ECO:0000313" key="23">
    <source>
        <dbReference type="EMBL" id="TWV33127.1"/>
    </source>
</evidence>
<feature type="transmembrane region" description="Helical" evidence="22">
    <location>
        <begin position="12"/>
        <end position="32"/>
    </location>
</feature>
<evidence type="ECO:0000256" key="12">
    <source>
        <dbReference type="ARBA" id="ARBA00023306"/>
    </source>
</evidence>
<evidence type="ECO:0000256" key="3">
    <source>
        <dbReference type="ARBA" id="ARBA00022475"/>
    </source>
</evidence>
<evidence type="ECO:0000256" key="22">
    <source>
        <dbReference type="SAM" id="Phobius"/>
    </source>
</evidence>
<evidence type="ECO:0000313" key="24">
    <source>
        <dbReference type="Proteomes" id="UP000320481"/>
    </source>
</evidence>
<dbReference type="InterPro" id="IPR013437">
    <property type="entry name" value="FtsW"/>
</dbReference>
<accession>A0A5C6IXZ4</accession>
<feature type="transmembrane region" description="Helical" evidence="22">
    <location>
        <begin position="79"/>
        <end position="98"/>
    </location>
</feature>
<comment type="function">
    <text evidence="21">Peptidoglycan polymerase that is essential for cell division.</text>
</comment>
<dbReference type="GO" id="GO:0008360">
    <property type="term" value="P:regulation of cell shape"/>
    <property type="evidence" value="ECO:0007669"/>
    <property type="project" value="UniProtKB-KW"/>
</dbReference>
<dbReference type="EC" id="2.4.99.28" evidence="19"/>
<evidence type="ECO:0000256" key="9">
    <source>
        <dbReference type="ARBA" id="ARBA00022984"/>
    </source>
</evidence>
<evidence type="ECO:0000256" key="2">
    <source>
        <dbReference type="ARBA" id="ARBA00004752"/>
    </source>
</evidence>
<evidence type="ECO:0000256" key="6">
    <source>
        <dbReference type="ARBA" id="ARBA00022679"/>
    </source>
</evidence>
<sequence>MRRAWDRPLTAYYLVAGSAVLIAGLGLVMVYSASQIQAMRYGLPPSYYLRRQVEAAVIGLAVLLLASRTPVLWHRWTAYPLLAGALILLGLVQVPGLGRTVNGSTNWLALGGPFVLQPSEFGKAAFVVWGADLLARKECHRLLNQWKHLLVPLVPGALILLGMVLMGGDMGTAVILSAVLFALLWLAGAPSRLFLNVLVGAGLLAAVLITNSQHRMSRFACLGATDPGPDDRCWQVVHGLYALSTGGLLGNGIGASIEKWGQLPEPHTDFIFAVTGEELGLLGTLSVLGLLAALCASGLRIAARAQEPFARFVAGGIVIWLSVQASINLGGVLGLVPVAGVPLPLFSYGGSALVAALYAMGLLLAVARSEPPVRAALTARTRKRNATFVGFRSQRRRPRNK</sequence>
<dbReference type="AlphaFoldDB" id="A0A5C6IXZ4"/>
<comment type="pathway">
    <text evidence="2">Cell wall biogenesis; peptidoglycan biosynthesis.</text>
</comment>
<feature type="transmembrane region" description="Helical" evidence="22">
    <location>
        <begin position="279"/>
        <end position="301"/>
    </location>
</feature>
<evidence type="ECO:0000256" key="4">
    <source>
        <dbReference type="ARBA" id="ARBA00022618"/>
    </source>
</evidence>
<dbReference type="Pfam" id="PF01098">
    <property type="entry name" value="FTSW_RODA_SPOVE"/>
    <property type="match status" value="1"/>
</dbReference>
<dbReference type="PROSITE" id="PS00428">
    <property type="entry name" value="FTSW_RODA_SPOVE"/>
    <property type="match status" value="1"/>
</dbReference>
<evidence type="ECO:0000256" key="13">
    <source>
        <dbReference type="ARBA" id="ARBA00023316"/>
    </source>
</evidence>
<evidence type="ECO:0000256" key="20">
    <source>
        <dbReference type="ARBA" id="ARBA00049902"/>
    </source>
</evidence>